<evidence type="ECO:0000259" key="18">
    <source>
        <dbReference type="PROSITE" id="PS50893"/>
    </source>
</evidence>
<keyword evidence="7" id="KW-0228">DNA excision</keyword>
<evidence type="ECO:0000256" key="7">
    <source>
        <dbReference type="ARBA" id="ARBA00022769"/>
    </source>
</evidence>
<dbReference type="Gene3D" id="1.10.8.280">
    <property type="entry name" value="ABC transporter ATPase domain-like"/>
    <property type="match status" value="1"/>
</dbReference>
<organism evidence="19 20">
    <name type="scientific">Pendulispora albinea</name>
    <dbReference type="NCBI Taxonomy" id="2741071"/>
    <lineage>
        <taxon>Bacteria</taxon>
        <taxon>Pseudomonadati</taxon>
        <taxon>Myxococcota</taxon>
        <taxon>Myxococcia</taxon>
        <taxon>Myxococcales</taxon>
        <taxon>Sorangiineae</taxon>
        <taxon>Pendulisporaceae</taxon>
        <taxon>Pendulispora</taxon>
    </lineage>
</organism>
<feature type="domain" description="ABC transporter" evidence="18">
    <location>
        <begin position="640"/>
        <end position="995"/>
    </location>
</feature>
<keyword evidence="6" id="KW-0227">DNA damage</keyword>
<evidence type="ECO:0000313" key="20">
    <source>
        <dbReference type="Proteomes" id="UP001370348"/>
    </source>
</evidence>
<feature type="region of interest" description="Disordered" evidence="17">
    <location>
        <begin position="356"/>
        <end position="428"/>
    </location>
</feature>
<gene>
    <name evidence="19" type="primary">uvrA</name>
    <name evidence="19" type="ORF">LZC94_05715</name>
</gene>
<evidence type="ECO:0000256" key="11">
    <source>
        <dbReference type="ARBA" id="ARBA00022881"/>
    </source>
</evidence>
<feature type="compositionally biased region" description="Basic residues" evidence="17">
    <location>
        <begin position="381"/>
        <end position="390"/>
    </location>
</feature>
<dbReference type="NCBIfam" id="NF001503">
    <property type="entry name" value="PRK00349.1"/>
    <property type="match status" value="1"/>
</dbReference>
<dbReference type="EMBL" id="CP089984">
    <property type="protein sequence ID" value="WXB16772.1"/>
    <property type="molecule type" value="Genomic_DNA"/>
</dbReference>
<evidence type="ECO:0000256" key="5">
    <source>
        <dbReference type="ARBA" id="ARBA00022741"/>
    </source>
</evidence>
<evidence type="ECO:0000256" key="13">
    <source>
        <dbReference type="ARBA" id="ARBA00023204"/>
    </source>
</evidence>
<protein>
    <recommendedName>
        <fullName evidence="15">UvrABC system protein A</fullName>
    </recommendedName>
    <alternativeName>
        <fullName evidence="16">Excinuclease ABC subunit A</fullName>
    </alternativeName>
</protein>
<evidence type="ECO:0000313" key="19">
    <source>
        <dbReference type="EMBL" id="WXB16772.1"/>
    </source>
</evidence>
<keyword evidence="11" id="KW-0267">Excision nuclease</keyword>
<evidence type="ECO:0000256" key="9">
    <source>
        <dbReference type="ARBA" id="ARBA00022833"/>
    </source>
</evidence>
<dbReference type="PROSITE" id="PS00211">
    <property type="entry name" value="ABC_TRANSPORTER_1"/>
    <property type="match status" value="1"/>
</dbReference>
<dbReference type="CDD" id="cd03271">
    <property type="entry name" value="ABC_UvrA_II"/>
    <property type="match status" value="1"/>
</dbReference>
<dbReference type="RefSeq" id="WP_394826402.1">
    <property type="nucleotide sequence ID" value="NZ_CP089984.1"/>
</dbReference>
<dbReference type="SUPFAM" id="SSF52540">
    <property type="entry name" value="P-loop containing nucleoside triphosphate hydrolases"/>
    <property type="match status" value="2"/>
</dbReference>
<keyword evidence="9" id="KW-0862">Zinc</keyword>
<dbReference type="InterPro" id="IPR041552">
    <property type="entry name" value="UvrA_DNA-bd"/>
</dbReference>
<dbReference type="Proteomes" id="UP001370348">
    <property type="component" value="Chromosome"/>
</dbReference>
<comment type="subcellular location">
    <subcellularLocation>
        <location evidence="1">Cytoplasm</location>
    </subcellularLocation>
</comment>
<dbReference type="Pfam" id="PF00005">
    <property type="entry name" value="ABC_tran"/>
    <property type="match status" value="1"/>
</dbReference>
<evidence type="ECO:0000256" key="16">
    <source>
        <dbReference type="ARBA" id="ARBA00042156"/>
    </source>
</evidence>
<sequence length="1001" mass="107370">MDRLVVVGARQHNLKNVSLSLPRGKLVVFTGPSGSGKSSLAFDTIYAEGQRRYVESLSAYARQFLEQLAKPDVQRIDGLSPAIAIEQRPLAKSPRSTVGTVTEIADYLRLLFARVGVPHCPNCGKRIEAQTVQQIVDHVLSLADGTRLSILAPICRARRGELKLELERLRREGFVRVRIDDSVVDLGDEIQLDGRKAHDLDVVVDRIVLKDGLKGRLTDSVELALKLGEGRLLVAVEGQEPFWLSERFACIDCGISLPPIEPRIFSFNGPHGACPACDGLGARVVVDPERVIGDPKRTLREGVVLAWGRRGSVALATEVARAVEVLSVDPDQPWSKLKEAQRKAILFGNSEMLAASASASTSASQPPPPPPSERERERAAKPKRGKKKSSAHYEGIVPRLTATMQATDGASGDEFGDDDPDASEGAIGEDELGRFLATRTCDACHGRRLRPEALAVKLGGKDISELGTMPLRHLGTFLERLSALEPEMGGDALAARERAIADPLINAVTARLGFLVDVGLDYLSLDRSAQTLSSGEGQRIRLATQIGAALVGVMYVLDEPSVGLHARDNARLIDAQARLRDLGNTVLVVEHDREAILAADHVVDMGPGAGVHGGTVISQGTPAEVMADPKSLTGPYLSGARSLPILRNRQKPGKGEVRVVGARAHNLRNVTAEIPIGLFTCITGVSGSGKSSLIVDTLLPAARSKLYLATAPVGECDGVEGLEHIDKVISIDQAPLGRTPRSNPATYTGVFAQLRDLYAGLPDARARGYKPGRFSFNVKGGRCEACQGDGLLRVEMHFLPDIFVTCDTCGGKRYNRETLEIHYRGLSIADALELTVEQASQTFDAIPRVSERLEALRKVGLGYLTLGQSATTLSGGEAQRVKLARELARKATGRTLYVLDEPTTGLHFSDIEVLLTALLDLRDQGNTIVIIEHNLDVVACADWVVDLGPEGGEGGGQIVAVGTPEQVAKSGIAHTSHYLREVLERASAPTAFGAARAESAE</sequence>
<evidence type="ECO:0000256" key="17">
    <source>
        <dbReference type="SAM" id="MobiDB-lite"/>
    </source>
</evidence>
<keyword evidence="3" id="KW-0479">Metal-binding</keyword>
<dbReference type="InterPro" id="IPR003593">
    <property type="entry name" value="AAA+_ATPase"/>
</dbReference>
<comment type="similarity">
    <text evidence="14">Belongs to the ABC transporter superfamily. UvrA family.</text>
</comment>
<dbReference type="GO" id="GO:0016787">
    <property type="term" value="F:hydrolase activity"/>
    <property type="evidence" value="ECO:0007669"/>
    <property type="project" value="UniProtKB-KW"/>
</dbReference>
<dbReference type="Gene3D" id="3.40.50.300">
    <property type="entry name" value="P-loop containing nucleotide triphosphate hydrolases"/>
    <property type="match status" value="3"/>
</dbReference>
<dbReference type="InterPro" id="IPR003439">
    <property type="entry name" value="ABC_transporter-like_ATP-bd"/>
</dbReference>
<dbReference type="InterPro" id="IPR041102">
    <property type="entry name" value="UvrA_inter"/>
</dbReference>
<reference evidence="19 20" key="1">
    <citation type="submission" date="2021-12" db="EMBL/GenBank/DDBJ databases">
        <title>Discovery of the Pendulisporaceae a myxobacterial family with distinct sporulation behavior and unique specialized metabolism.</title>
        <authorList>
            <person name="Garcia R."/>
            <person name="Popoff A."/>
            <person name="Bader C.D."/>
            <person name="Loehr J."/>
            <person name="Walesch S."/>
            <person name="Walt C."/>
            <person name="Boldt J."/>
            <person name="Bunk B."/>
            <person name="Haeckl F.J.F.P.J."/>
            <person name="Gunesch A.P."/>
            <person name="Birkelbach J."/>
            <person name="Nuebel U."/>
            <person name="Pietschmann T."/>
            <person name="Bach T."/>
            <person name="Mueller R."/>
        </authorList>
    </citation>
    <scope>NUCLEOTIDE SEQUENCE [LARGE SCALE GENOMIC DNA]</scope>
    <source>
        <strain evidence="19 20">MSr11954</strain>
    </source>
</reference>
<keyword evidence="8" id="KW-0863">Zinc-finger</keyword>
<keyword evidence="13" id="KW-0234">DNA repair</keyword>
<dbReference type="InterPro" id="IPR004602">
    <property type="entry name" value="UvrA"/>
</dbReference>
<keyword evidence="10" id="KW-0067">ATP-binding</keyword>
<evidence type="ECO:0000256" key="6">
    <source>
        <dbReference type="ARBA" id="ARBA00022763"/>
    </source>
</evidence>
<dbReference type="NCBIfam" id="TIGR00630">
    <property type="entry name" value="uvra"/>
    <property type="match status" value="1"/>
</dbReference>
<dbReference type="PANTHER" id="PTHR43152">
    <property type="entry name" value="UVRABC SYSTEM PROTEIN A"/>
    <property type="match status" value="1"/>
</dbReference>
<dbReference type="InterPro" id="IPR027417">
    <property type="entry name" value="P-loop_NTPase"/>
</dbReference>
<dbReference type="SMART" id="SM00382">
    <property type="entry name" value="AAA"/>
    <property type="match status" value="2"/>
</dbReference>
<dbReference type="Gene3D" id="3.30.190.20">
    <property type="match status" value="1"/>
</dbReference>
<dbReference type="PROSITE" id="PS50893">
    <property type="entry name" value="ABC_TRANSPORTER_2"/>
    <property type="match status" value="1"/>
</dbReference>
<evidence type="ECO:0000256" key="15">
    <source>
        <dbReference type="ARBA" id="ARBA00039316"/>
    </source>
</evidence>
<evidence type="ECO:0000256" key="4">
    <source>
        <dbReference type="ARBA" id="ARBA00022737"/>
    </source>
</evidence>
<keyword evidence="5" id="KW-0547">Nucleotide-binding</keyword>
<evidence type="ECO:0000256" key="3">
    <source>
        <dbReference type="ARBA" id="ARBA00022723"/>
    </source>
</evidence>
<dbReference type="Gene3D" id="1.20.1580.10">
    <property type="entry name" value="ABC transporter ATPase like domain"/>
    <property type="match status" value="3"/>
</dbReference>
<evidence type="ECO:0000256" key="2">
    <source>
        <dbReference type="ARBA" id="ARBA00022490"/>
    </source>
</evidence>
<evidence type="ECO:0000256" key="14">
    <source>
        <dbReference type="ARBA" id="ARBA00038000"/>
    </source>
</evidence>
<dbReference type="Pfam" id="PF17755">
    <property type="entry name" value="UvrA_DNA-bind"/>
    <property type="match status" value="1"/>
</dbReference>
<evidence type="ECO:0000256" key="1">
    <source>
        <dbReference type="ARBA" id="ARBA00004496"/>
    </source>
</evidence>
<evidence type="ECO:0000256" key="12">
    <source>
        <dbReference type="ARBA" id="ARBA00023125"/>
    </source>
</evidence>
<evidence type="ECO:0000256" key="10">
    <source>
        <dbReference type="ARBA" id="ARBA00022840"/>
    </source>
</evidence>
<dbReference type="Pfam" id="PF17760">
    <property type="entry name" value="UvrA_inter"/>
    <property type="match status" value="1"/>
</dbReference>
<feature type="compositionally biased region" description="Acidic residues" evidence="17">
    <location>
        <begin position="414"/>
        <end position="428"/>
    </location>
</feature>
<dbReference type="PANTHER" id="PTHR43152:SF3">
    <property type="entry name" value="UVRABC SYSTEM PROTEIN A"/>
    <property type="match status" value="1"/>
</dbReference>
<proteinExistence type="inferred from homology"/>
<keyword evidence="2" id="KW-0963">Cytoplasm</keyword>
<dbReference type="InterPro" id="IPR017871">
    <property type="entry name" value="ABC_transporter-like_CS"/>
</dbReference>
<keyword evidence="4" id="KW-0677">Repeat</keyword>
<keyword evidence="19" id="KW-0378">Hydrolase</keyword>
<keyword evidence="12" id="KW-0238">DNA-binding</keyword>
<evidence type="ECO:0000256" key="8">
    <source>
        <dbReference type="ARBA" id="ARBA00022771"/>
    </source>
</evidence>
<accession>A0ABZ2M1A8</accession>
<name>A0ABZ2M1A8_9BACT</name>
<keyword evidence="20" id="KW-1185">Reference proteome</keyword>